<feature type="transmembrane region" description="Helical" evidence="8">
    <location>
        <begin position="48"/>
        <end position="68"/>
    </location>
</feature>
<dbReference type="AlphaFoldDB" id="A0A545ANL3"/>
<dbReference type="GO" id="GO:0005886">
    <property type="term" value="C:plasma membrane"/>
    <property type="evidence" value="ECO:0007669"/>
    <property type="project" value="UniProtKB-SubCell"/>
</dbReference>
<evidence type="ECO:0000256" key="6">
    <source>
        <dbReference type="ARBA" id="ARBA00023136"/>
    </source>
</evidence>
<evidence type="ECO:0000256" key="3">
    <source>
        <dbReference type="ARBA" id="ARBA00022475"/>
    </source>
</evidence>
<feature type="transmembrane region" description="Helical" evidence="8">
    <location>
        <begin position="255"/>
        <end position="276"/>
    </location>
</feature>
<dbReference type="Pfam" id="PF05977">
    <property type="entry name" value="MFS_3"/>
    <property type="match status" value="1"/>
</dbReference>
<protein>
    <submittedName>
        <fullName evidence="9">MFS transporter</fullName>
    </submittedName>
</protein>
<dbReference type="CDD" id="cd06173">
    <property type="entry name" value="MFS_MefA_like"/>
    <property type="match status" value="1"/>
</dbReference>
<evidence type="ECO:0000256" key="1">
    <source>
        <dbReference type="ARBA" id="ARBA00004651"/>
    </source>
</evidence>
<keyword evidence="10" id="KW-1185">Reference proteome</keyword>
<name>A0A545ANL3_9ACTN</name>
<dbReference type="SUPFAM" id="SSF103473">
    <property type="entry name" value="MFS general substrate transporter"/>
    <property type="match status" value="1"/>
</dbReference>
<accession>A0A545ANL3</accession>
<evidence type="ECO:0000256" key="4">
    <source>
        <dbReference type="ARBA" id="ARBA00022692"/>
    </source>
</evidence>
<feature type="transmembrane region" description="Helical" evidence="8">
    <location>
        <begin position="75"/>
        <end position="96"/>
    </location>
</feature>
<reference evidence="9 10" key="1">
    <citation type="submission" date="2019-07" db="EMBL/GenBank/DDBJ databases">
        <title>Cryptosporangium phraense sp. nov., isolated from plant litter.</title>
        <authorList>
            <person name="Suriyachadkun C."/>
        </authorList>
    </citation>
    <scope>NUCLEOTIDE SEQUENCE [LARGE SCALE GENOMIC DNA]</scope>
    <source>
        <strain evidence="9 10">A-T 5661</strain>
    </source>
</reference>
<sequence length="423" mass="43767">MAGRELGRPFTRFWHSYTVSAAGSALGAGALPLVAIVVLQAGPLQVSLLAVVGLVASALLSLPLGAVIERGEKRRALIVADVVQFLALFSVPLVAVVDRLTYLHLCVVAATVTTCSIASAAAGSAFVKAVVVAESRVVANARLDSVNWTTSAVGPPIGGALIGVVGPTVTLLADGRSFLVSALLLRRVPRTRPDAPPSSDPSAGFNRRLWAGWRLILGHRGLRRLYLNALLFGGAYLWTVPLVAVLVLSDLSASAFQYGLLLGIPSVGGLVGALLVPRIASKLGRRRCLLIFGAGRTVGLIPLPFLGEGTGALNVLGVSQFVLLVAAGAFNPLFATYRMTVTPDELMARVGTAWSASSRGFQPICIAVGGLLAGSLSLRWSLGVAAGLCLLSVLFLPWTTDGTRAQGTAARSKPDSIANGGEN</sequence>
<keyword evidence="4 8" id="KW-0812">Transmembrane</keyword>
<comment type="caution">
    <text evidence="9">The sequence shown here is derived from an EMBL/GenBank/DDBJ whole genome shotgun (WGS) entry which is preliminary data.</text>
</comment>
<keyword evidence="6 8" id="KW-0472">Membrane</keyword>
<keyword evidence="5 8" id="KW-1133">Transmembrane helix</keyword>
<feature type="transmembrane region" description="Helical" evidence="8">
    <location>
        <begin position="225"/>
        <end position="249"/>
    </location>
</feature>
<feature type="region of interest" description="Disordered" evidence="7">
    <location>
        <begin position="404"/>
        <end position="423"/>
    </location>
</feature>
<dbReference type="InterPro" id="IPR036259">
    <property type="entry name" value="MFS_trans_sf"/>
</dbReference>
<feature type="transmembrane region" description="Helical" evidence="8">
    <location>
        <begin position="356"/>
        <end position="374"/>
    </location>
</feature>
<feature type="transmembrane region" description="Helical" evidence="8">
    <location>
        <begin position="312"/>
        <end position="335"/>
    </location>
</feature>
<dbReference type="Gene3D" id="1.20.1250.20">
    <property type="entry name" value="MFS general substrate transporter like domains"/>
    <property type="match status" value="2"/>
</dbReference>
<feature type="transmembrane region" description="Helical" evidence="8">
    <location>
        <begin position="380"/>
        <end position="398"/>
    </location>
</feature>
<dbReference type="InParanoid" id="A0A545ANL3"/>
<dbReference type="OrthoDB" id="3811961at2"/>
<dbReference type="InterPro" id="IPR010290">
    <property type="entry name" value="TM_effector"/>
</dbReference>
<keyword evidence="3" id="KW-1003">Cell membrane</keyword>
<dbReference type="PANTHER" id="PTHR23513">
    <property type="entry name" value="INTEGRAL MEMBRANE EFFLUX PROTEIN-RELATED"/>
    <property type="match status" value="1"/>
</dbReference>
<dbReference type="Proteomes" id="UP000317982">
    <property type="component" value="Unassembled WGS sequence"/>
</dbReference>
<evidence type="ECO:0000313" key="10">
    <source>
        <dbReference type="Proteomes" id="UP000317982"/>
    </source>
</evidence>
<dbReference type="PANTHER" id="PTHR23513:SF6">
    <property type="entry name" value="MAJOR FACILITATOR SUPERFAMILY ASSOCIATED DOMAIN-CONTAINING PROTEIN"/>
    <property type="match status" value="1"/>
</dbReference>
<feature type="transmembrane region" description="Helical" evidence="8">
    <location>
        <begin position="21"/>
        <end position="42"/>
    </location>
</feature>
<feature type="transmembrane region" description="Helical" evidence="8">
    <location>
        <begin position="288"/>
        <end position="306"/>
    </location>
</feature>
<organism evidence="9 10">
    <name type="scientific">Cryptosporangium phraense</name>
    <dbReference type="NCBI Taxonomy" id="2593070"/>
    <lineage>
        <taxon>Bacteria</taxon>
        <taxon>Bacillati</taxon>
        <taxon>Actinomycetota</taxon>
        <taxon>Actinomycetes</taxon>
        <taxon>Cryptosporangiales</taxon>
        <taxon>Cryptosporangiaceae</taxon>
        <taxon>Cryptosporangium</taxon>
    </lineage>
</organism>
<dbReference type="EMBL" id="VIRS01000016">
    <property type="protein sequence ID" value="TQS42897.1"/>
    <property type="molecule type" value="Genomic_DNA"/>
</dbReference>
<evidence type="ECO:0000256" key="5">
    <source>
        <dbReference type="ARBA" id="ARBA00022989"/>
    </source>
</evidence>
<evidence type="ECO:0000313" key="9">
    <source>
        <dbReference type="EMBL" id="TQS42897.1"/>
    </source>
</evidence>
<proteinExistence type="predicted"/>
<evidence type="ECO:0000256" key="8">
    <source>
        <dbReference type="SAM" id="Phobius"/>
    </source>
</evidence>
<gene>
    <name evidence="9" type="ORF">FL583_22250</name>
</gene>
<comment type="subcellular location">
    <subcellularLocation>
        <location evidence="1">Cell membrane</location>
        <topology evidence="1">Multi-pass membrane protein</topology>
    </subcellularLocation>
</comment>
<keyword evidence="2" id="KW-0813">Transport</keyword>
<feature type="transmembrane region" description="Helical" evidence="8">
    <location>
        <begin position="102"/>
        <end position="127"/>
    </location>
</feature>
<evidence type="ECO:0000256" key="2">
    <source>
        <dbReference type="ARBA" id="ARBA00022448"/>
    </source>
</evidence>
<evidence type="ECO:0000256" key="7">
    <source>
        <dbReference type="SAM" id="MobiDB-lite"/>
    </source>
</evidence>